<proteinExistence type="predicted"/>
<dbReference type="PANTHER" id="PTHR43542">
    <property type="entry name" value="METHYLTRANSFERASE"/>
    <property type="match status" value="1"/>
</dbReference>
<dbReference type="Proteomes" id="UP000440066">
    <property type="component" value="Unassembled WGS sequence"/>
</dbReference>
<dbReference type="GO" id="GO:0052913">
    <property type="term" value="F:16S rRNA (guanine(966)-N(2))-methyltransferase activity"/>
    <property type="evidence" value="ECO:0007669"/>
    <property type="project" value="UniProtKB-EC"/>
</dbReference>
<dbReference type="PIRSF" id="PIRSF004553">
    <property type="entry name" value="CHP00095"/>
    <property type="match status" value="1"/>
</dbReference>
<protein>
    <submittedName>
        <fullName evidence="4">16S rRNA (Guanine(966)-N(2))-methyltransferase RsmD</fullName>
        <ecNumber evidence="4">2.1.1.171</ecNumber>
    </submittedName>
</protein>
<dbReference type="SUPFAM" id="SSF53335">
    <property type="entry name" value="S-adenosyl-L-methionine-dependent methyltransferases"/>
    <property type="match status" value="1"/>
</dbReference>
<evidence type="ECO:0000313" key="8">
    <source>
        <dbReference type="Proteomes" id="UP000469870"/>
    </source>
</evidence>
<evidence type="ECO:0000313" key="3">
    <source>
        <dbReference type="EMBL" id="MRI81926.1"/>
    </source>
</evidence>
<accession>A0A6I2GHB5</accession>
<evidence type="ECO:0000313" key="5">
    <source>
        <dbReference type="EMBL" id="MRJ48472.1"/>
    </source>
</evidence>
<reference evidence="6 8" key="2">
    <citation type="submission" date="2019-11" db="EMBL/GenBank/DDBJ databases">
        <title>Characterisation of Fundicoccus ignavus gen. nov. sp. nov., a novel genus of the family Aerococcaceae isolated from bulk tank milk.</title>
        <authorList>
            <person name="Siebert A."/>
            <person name="Huptas C."/>
            <person name="Wenning M."/>
            <person name="Scherer S."/>
            <person name="Doll E.V."/>
        </authorList>
    </citation>
    <scope>NUCLEOTIDE SEQUENCE [LARGE SCALE GENOMIC DNA]</scope>
    <source>
        <strain evidence="3 8">DSM 109653</strain>
        <strain evidence="4 6">WS4759</strain>
    </source>
</reference>
<dbReference type="EC" id="2.1.1.171" evidence="4"/>
<dbReference type="Pfam" id="PF03602">
    <property type="entry name" value="Cons_hypoth95"/>
    <property type="match status" value="1"/>
</dbReference>
<dbReference type="InterPro" id="IPR004398">
    <property type="entry name" value="RNA_MeTrfase_RsmD"/>
</dbReference>
<dbReference type="InterPro" id="IPR002052">
    <property type="entry name" value="DNA_methylase_N6_adenine_CS"/>
</dbReference>
<evidence type="ECO:0000313" key="6">
    <source>
        <dbReference type="Proteomes" id="UP000430975"/>
    </source>
</evidence>
<sequence>MRVISGEYGSRRLKAVPGNNTRPTTDKIKEGMFNLLGGYFDGGNVLDLYGGSGALAIEAVSRGMDLAVITEKYRPAIQTIKENIAITKEEEKFVVLAGDNRNALNKFRNQQPTFTFDLVFIDPPYHKQTIEADIDWLEDQNFLNEDTIIMCESDDQTVLPEDMHGWELYKEKHYGQTLVRLYHRRKQVDE</sequence>
<dbReference type="InterPro" id="IPR029063">
    <property type="entry name" value="SAM-dependent_MTases_sf"/>
</dbReference>
<dbReference type="Proteomes" id="UP000469870">
    <property type="component" value="Unassembled WGS sequence"/>
</dbReference>
<dbReference type="EMBL" id="WJQT01000032">
    <property type="protein sequence ID" value="MRJ48472.1"/>
    <property type="molecule type" value="Genomic_DNA"/>
</dbReference>
<dbReference type="Proteomes" id="UP000430975">
    <property type="component" value="Unassembled WGS sequence"/>
</dbReference>
<reference evidence="5 7" key="1">
    <citation type="submission" date="2019-11" db="EMBL/GenBank/DDBJ databases">
        <title>Characterisation of Fundicoccus ignavus gen. nov. sp. nov., a novel genus of the family Aerococcaceae from bulk tank milk.</title>
        <authorList>
            <person name="Siebert A."/>
            <person name="Huptas C."/>
            <person name="Wenning M."/>
            <person name="Scherer S."/>
            <person name="Doll E.V."/>
        </authorList>
    </citation>
    <scope>NUCLEOTIDE SEQUENCE [LARGE SCALE GENOMIC DNA]</scope>
    <source>
        <strain evidence="5 7">DSM 109652</strain>
    </source>
</reference>
<keyword evidence="1 4" id="KW-0489">Methyltransferase</keyword>
<evidence type="ECO:0000256" key="1">
    <source>
        <dbReference type="ARBA" id="ARBA00022603"/>
    </source>
</evidence>
<dbReference type="Gene3D" id="3.40.50.150">
    <property type="entry name" value="Vaccinia Virus protein VP39"/>
    <property type="match status" value="1"/>
</dbReference>
<name>A0A6I2GHB5_9LACT</name>
<dbReference type="AlphaFoldDB" id="A0A6I2GHB5"/>
<keyword evidence="2 4" id="KW-0808">Transferase</keyword>
<organism evidence="4 6">
    <name type="scientific">Fundicoccus ignavus</name>
    <dbReference type="NCBI Taxonomy" id="2664442"/>
    <lineage>
        <taxon>Bacteria</taxon>
        <taxon>Bacillati</taxon>
        <taxon>Bacillota</taxon>
        <taxon>Bacilli</taxon>
        <taxon>Lactobacillales</taxon>
        <taxon>Aerococcaceae</taxon>
        <taxon>Fundicoccus</taxon>
    </lineage>
</organism>
<evidence type="ECO:0000256" key="2">
    <source>
        <dbReference type="ARBA" id="ARBA00022679"/>
    </source>
</evidence>
<keyword evidence="6" id="KW-1185">Reference proteome</keyword>
<comment type="caution">
    <text evidence="4">The sequence shown here is derived from an EMBL/GenBank/DDBJ whole genome shotgun (WGS) entry which is preliminary data.</text>
</comment>
<dbReference type="GO" id="GO:0003676">
    <property type="term" value="F:nucleic acid binding"/>
    <property type="evidence" value="ECO:0007669"/>
    <property type="project" value="InterPro"/>
</dbReference>
<dbReference type="EMBL" id="WJQS01000003">
    <property type="protein sequence ID" value="MRI85242.1"/>
    <property type="molecule type" value="Genomic_DNA"/>
</dbReference>
<dbReference type="CDD" id="cd02440">
    <property type="entry name" value="AdoMet_MTases"/>
    <property type="match status" value="1"/>
</dbReference>
<dbReference type="RefSeq" id="WP_153833518.1">
    <property type="nucleotide sequence ID" value="NZ_WJQR01000006.1"/>
</dbReference>
<evidence type="ECO:0000313" key="7">
    <source>
        <dbReference type="Proteomes" id="UP000440066"/>
    </source>
</evidence>
<dbReference type="NCBIfam" id="TIGR00095">
    <property type="entry name" value="16S rRNA (guanine(966)-N(2))-methyltransferase RsmD"/>
    <property type="match status" value="1"/>
</dbReference>
<gene>
    <name evidence="4" type="primary">rsmD</name>
    <name evidence="5" type="ORF">GF867_13045</name>
    <name evidence="4" type="ORF">GIY09_05045</name>
    <name evidence="3" type="ORF">GIY11_07825</name>
</gene>
<dbReference type="PANTHER" id="PTHR43542:SF1">
    <property type="entry name" value="METHYLTRANSFERASE"/>
    <property type="match status" value="1"/>
</dbReference>
<dbReference type="PROSITE" id="PS00092">
    <property type="entry name" value="N6_MTASE"/>
    <property type="match status" value="1"/>
</dbReference>
<evidence type="ECO:0000313" key="4">
    <source>
        <dbReference type="EMBL" id="MRI85242.1"/>
    </source>
</evidence>
<dbReference type="EMBL" id="WJQR01000006">
    <property type="protein sequence ID" value="MRI81926.1"/>
    <property type="molecule type" value="Genomic_DNA"/>
</dbReference>